<comment type="caution">
    <text evidence="1">The sequence shown here is derived from an EMBL/GenBank/DDBJ whole genome shotgun (WGS) entry which is preliminary data.</text>
</comment>
<name>A0A1C3ED93_9GAMM</name>
<dbReference type="OrthoDB" id="8706764at2"/>
<dbReference type="RefSeq" id="WP_068904702.1">
    <property type="nucleotide sequence ID" value="NZ_JBHUIF010000029.1"/>
</dbReference>
<reference evidence="1 2" key="1">
    <citation type="submission" date="2016-05" db="EMBL/GenBank/DDBJ databases">
        <title>Genomic Taxonomy of the Vibrionaceae.</title>
        <authorList>
            <person name="Gomez-Gil B."/>
            <person name="Enciso-Ibarra J."/>
        </authorList>
    </citation>
    <scope>NUCLEOTIDE SEQUENCE [LARGE SCALE GENOMIC DNA]</scope>
    <source>
        <strain evidence="1 2">CAIM 1920</strain>
    </source>
</reference>
<evidence type="ECO:0008006" key="3">
    <source>
        <dbReference type="Google" id="ProtNLM"/>
    </source>
</evidence>
<proteinExistence type="predicted"/>
<dbReference type="EMBL" id="LYBM01000039">
    <property type="protein sequence ID" value="ODA31203.1"/>
    <property type="molecule type" value="Genomic_DNA"/>
</dbReference>
<dbReference type="AlphaFoldDB" id="A0A1C3ED93"/>
<evidence type="ECO:0000313" key="1">
    <source>
        <dbReference type="EMBL" id="ODA31203.1"/>
    </source>
</evidence>
<sequence>MKVWIYYLSEPFHYQHQAFGDVEFSNAWFSIKDQTLTIRSGYAWDGATPKWQPLGLFTVGTPDGALRCGLPWTYHATLVHDVLCQFRHQLPLSKQQVNQVFDDQLRELGFPLRALYVWAVNKFGPQDFGGAS</sequence>
<protein>
    <recommendedName>
        <fullName evidence="3">DUF1353 domain-containing protein</fullName>
    </recommendedName>
</protein>
<organism evidence="1 2">
    <name type="scientific">Veronia pacifica</name>
    <dbReference type="NCBI Taxonomy" id="1080227"/>
    <lineage>
        <taxon>Bacteria</taxon>
        <taxon>Pseudomonadati</taxon>
        <taxon>Pseudomonadota</taxon>
        <taxon>Gammaproteobacteria</taxon>
        <taxon>Vibrionales</taxon>
        <taxon>Vibrionaceae</taxon>
        <taxon>Veronia</taxon>
    </lineage>
</organism>
<keyword evidence="2" id="KW-1185">Reference proteome</keyword>
<accession>A0A1C3ED93</accession>
<gene>
    <name evidence="1" type="ORF">A8L45_17740</name>
</gene>
<evidence type="ECO:0000313" key="2">
    <source>
        <dbReference type="Proteomes" id="UP000094936"/>
    </source>
</evidence>
<dbReference type="Proteomes" id="UP000094936">
    <property type="component" value="Unassembled WGS sequence"/>
</dbReference>